<dbReference type="Pfam" id="PF03724">
    <property type="entry name" value="META"/>
    <property type="match status" value="1"/>
</dbReference>
<dbReference type="PROSITE" id="PS51257">
    <property type="entry name" value="PROKAR_LIPOPROTEIN"/>
    <property type="match status" value="1"/>
</dbReference>
<dbReference type="Proteomes" id="UP000202922">
    <property type="component" value="Unassembled WGS sequence"/>
</dbReference>
<gene>
    <name evidence="3" type="ORF">COL8621_00144</name>
</gene>
<dbReference type="EMBL" id="FXYE01000001">
    <property type="protein sequence ID" value="SMX30837.1"/>
    <property type="molecule type" value="Genomic_DNA"/>
</dbReference>
<keyword evidence="4" id="KW-1185">Reference proteome</keyword>
<dbReference type="PANTHER" id="PTHR35535">
    <property type="entry name" value="HEAT SHOCK PROTEIN HSLJ"/>
    <property type="match status" value="1"/>
</dbReference>
<accession>A0A238JKX2</accession>
<protein>
    <submittedName>
        <fullName evidence="3">META domain protein</fullName>
    </submittedName>
</protein>
<feature type="signal peptide" evidence="1">
    <location>
        <begin position="1"/>
        <end position="17"/>
    </location>
</feature>
<feature type="chain" id="PRO_5013235004" evidence="1">
    <location>
        <begin position="18"/>
        <end position="129"/>
    </location>
</feature>
<organism evidence="3 4">
    <name type="scientific">Actibacterium lipolyticum</name>
    <dbReference type="NCBI Taxonomy" id="1524263"/>
    <lineage>
        <taxon>Bacteria</taxon>
        <taxon>Pseudomonadati</taxon>
        <taxon>Pseudomonadota</taxon>
        <taxon>Alphaproteobacteria</taxon>
        <taxon>Rhodobacterales</taxon>
        <taxon>Roseobacteraceae</taxon>
        <taxon>Actibacterium</taxon>
    </lineage>
</organism>
<dbReference type="InterPro" id="IPR053147">
    <property type="entry name" value="Hsp_HslJ-like"/>
</dbReference>
<evidence type="ECO:0000256" key="1">
    <source>
        <dbReference type="SAM" id="SignalP"/>
    </source>
</evidence>
<evidence type="ECO:0000259" key="2">
    <source>
        <dbReference type="Pfam" id="PF03724"/>
    </source>
</evidence>
<proteinExistence type="predicted"/>
<keyword evidence="1" id="KW-0732">Signal</keyword>
<feature type="domain" description="DUF306" evidence="2">
    <location>
        <begin position="31"/>
        <end position="124"/>
    </location>
</feature>
<dbReference type="PANTHER" id="PTHR35535:SF1">
    <property type="entry name" value="HEAT SHOCK PROTEIN HSLJ"/>
    <property type="match status" value="1"/>
</dbReference>
<dbReference type="Gene3D" id="2.40.128.270">
    <property type="match status" value="1"/>
</dbReference>
<evidence type="ECO:0000313" key="4">
    <source>
        <dbReference type="Proteomes" id="UP000202922"/>
    </source>
</evidence>
<name>A0A238JKX2_9RHOB</name>
<dbReference type="AlphaFoldDB" id="A0A238JKX2"/>
<evidence type="ECO:0000313" key="3">
    <source>
        <dbReference type="EMBL" id="SMX30837.1"/>
    </source>
</evidence>
<sequence>MLRVIFFSLLWLTACQADETISGYADRSAIYVLTSLNGDTFSANATLSFPEPGRISGRAPCNVFMGSQTKPYPWFGTGPLTSTKRACPELKQEQAFFSALGEMTLAEVQGDTLILSNEAGAEMVFTAQK</sequence>
<dbReference type="InterPro" id="IPR005184">
    <property type="entry name" value="DUF306_Meta_HslJ"/>
</dbReference>
<dbReference type="InterPro" id="IPR038670">
    <property type="entry name" value="HslJ-like_sf"/>
</dbReference>
<reference evidence="4" key="1">
    <citation type="submission" date="2017-05" db="EMBL/GenBank/DDBJ databases">
        <authorList>
            <person name="Rodrigo-Torres L."/>
            <person name="Arahal R. D."/>
            <person name="Lucena T."/>
        </authorList>
    </citation>
    <scope>NUCLEOTIDE SEQUENCE [LARGE SCALE GENOMIC DNA]</scope>
    <source>
        <strain evidence="4">CECT 8621</strain>
    </source>
</reference>
<dbReference type="OrthoDB" id="7777568at2"/>